<dbReference type="GO" id="GO:0003677">
    <property type="term" value="F:DNA binding"/>
    <property type="evidence" value="ECO:0007669"/>
    <property type="project" value="UniProtKB-KW"/>
</dbReference>
<dbReference type="EMBL" id="GILB01009158">
    <property type="protein sequence ID" value="NUU89491.1"/>
    <property type="molecule type" value="Transcribed_RNA"/>
</dbReference>
<dbReference type="PANTHER" id="PTHR31384">
    <property type="entry name" value="AUXIN RESPONSE FACTOR 4-RELATED"/>
    <property type="match status" value="1"/>
</dbReference>
<comment type="subcellular location">
    <subcellularLocation>
        <location evidence="1">Nucleus</location>
    </subcellularLocation>
</comment>
<evidence type="ECO:0000256" key="5">
    <source>
        <dbReference type="ARBA" id="ARBA00023163"/>
    </source>
</evidence>
<dbReference type="AlphaFoldDB" id="A0A6M2EXT4"/>
<dbReference type="InterPro" id="IPR010525">
    <property type="entry name" value="ARF_dom"/>
</dbReference>
<dbReference type="FunFam" id="2.30.30.1040:FF:000001">
    <property type="entry name" value="Auxin response factor"/>
    <property type="match status" value="1"/>
</dbReference>
<evidence type="ECO:0000313" key="9">
    <source>
        <dbReference type="EMBL" id="NUU89491.1"/>
    </source>
</evidence>
<evidence type="ECO:0000256" key="1">
    <source>
        <dbReference type="ARBA" id="ARBA00004123"/>
    </source>
</evidence>
<evidence type="ECO:0000256" key="6">
    <source>
        <dbReference type="ARBA" id="ARBA00023242"/>
    </source>
</evidence>
<organism evidence="9">
    <name type="scientific">Populus davidiana</name>
    <dbReference type="NCBI Taxonomy" id="266767"/>
    <lineage>
        <taxon>Eukaryota</taxon>
        <taxon>Viridiplantae</taxon>
        <taxon>Streptophyta</taxon>
        <taxon>Embryophyta</taxon>
        <taxon>Tracheophyta</taxon>
        <taxon>Spermatophyta</taxon>
        <taxon>Magnoliopsida</taxon>
        <taxon>eudicotyledons</taxon>
        <taxon>Gunneridae</taxon>
        <taxon>Pentapetalae</taxon>
        <taxon>rosids</taxon>
        <taxon>fabids</taxon>
        <taxon>Malpighiales</taxon>
        <taxon>Salicaceae</taxon>
        <taxon>Saliceae</taxon>
        <taxon>Populus</taxon>
    </lineage>
</organism>
<keyword evidence="4" id="KW-0238">DNA-binding</keyword>
<name>A0A6M2EXT4_9ROSI</name>
<dbReference type="GO" id="GO:0009734">
    <property type="term" value="P:auxin-activated signaling pathway"/>
    <property type="evidence" value="ECO:0007669"/>
    <property type="project" value="UniProtKB-KW"/>
</dbReference>
<feature type="domain" description="Auxin response factor" evidence="8">
    <location>
        <begin position="42"/>
        <end position="91"/>
    </location>
</feature>
<keyword evidence="5" id="KW-0804">Transcription</keyword>
<keyword evidence="3" id="KW-0805">Transcription regulation</keyword>
<accession>A0A6M2EXT4</accession>
<keyword evidence="7" id="KW-0927">Auxin signaling pathway</keyword>
<protein>
    <recommendedName>
        <fullName evidence="8">Auxin response factor domain-containing protein</fullName>
    </recommendedName>
</protein>
<dbReference type="GO" id="GO:0006355">
    <property type="term" value="P:regulation of DNA-templated transcription"/>
    <property type="evidence" value="ECO:0007669"/>
    <property type="project" value="InterPro"/>
</dbReference>
<evidence type="ECO:0000256" key="2">
    <source>
        <dbReference type="ARBA" id="ARBA00007853"/>
    </source>
</evidence>
<evidence type="ECO:0000256" key="3">
    <source>
        <dbReference type="ARBA" id="ARBA00023015"/>
    </source>
</evidence>
<dbReference type="PANTHER" id="PTHR31384:SF3">
    <property type="entry name" value="AUXIN RESPONSE FACTOR 8"/>
    <property type="match status" value="1"/>
</dbReference>
<keyword evidence="6" id="KW-0539">Nucleus</keyword>
<dbReference type="GO" id="GO:0005634">
    <property type="term" value="C:nucleus"/>
    <property type="evidence" value="ECO:0007669"/>
    <property type="project" value="UniProtKB-SubCell"/>
</dbReference>
<evidence type="ECO:0000259" key="8">
    <source>
        <dbReference type="Pfam" id="PF06507"/>
    </source>
</evidence>
<evidence type="ECO:0000256" key="4">
    <source>
        <dbReference type="ARBA" id="ARBA00023125"/>
    </source>
</evidence>
<reference evidence="9" key="1">
    <citation type="submission" date="2020-03" db="EMBL/GenBank/DDBJ databases">
        <authorList>
            <person name="Zhang R."/>
        </authorList>
    </citation>
    <scope>NUCLEOTIDE SEQUENCE</scope>
</reference>
<dbReference type="Gene3D" id="2.30.30.1040">
    <property type="match status" value="1"/>
</dbReference>
<proteinExistence type="inferred from homology"/>
<sequence length="131" mass="15129">MPCIPQHYDDAKELLPLHHSFYFVKLPCTCVQLCLCGRLVLSRYMGTITGTSDLDPVRWPNSHWRSVKVGWDESTAGERQPRVSLWEIEPLTSFPMYPSLFPLRLKRPWHPGSTSLLGTFSIFKDMFDAFP</sequence>
<evidence type="ECO:0000256" key="7">
    <source>
        <dbReference type="ARBA" id="ARBA00023294"/>
    </source>
</evidence>
<dbReference type="Pfam" id="PF06507">
    <property type="entry name" value="ARF_AD"/>
    <property type="match status" value="1"/>
</dbReference>
<comment type="similarity">
    <text evidence="2">Belongs to the ARF family.</text>
</comment>
<dbReference type="InterPro" id="IPR044835">
    <property type="entry name" value="ARF_plant"/>
</dbReference>